<evidence type="ECO:0000256" key="1">
    <source>
        <dbReference type="ARBA" id="ARBA00004642"/>
    </source>
</evidence>
<evidence type="ECO:0000259" key="6">
    <source>
        <dbReference type="PROSITE" id="PS50102"/>
    </source>
</evidence>
<evidence type="ECO:0000256" key="4">
    <source>
        <dbReference type="PROSITE-ProRule" id="PRU00176"/>
    </source>
</evidence>
<accession>A0A8S3ZUG9</accession>
<comment type="subcellular location">
    <subcellularLocation>
        <location evidence="1">Nucleus</location>
        <location evidence="1">Nucleoplasm</location>
    </subcellularLocation>
</comment>
<keyword evidence="2 4" id="KW-0694">RNA-binding</keyword>
<feature type="compositionally biased region" description="Polar residues" evidence="5">
    <location>
        <begin position="105"/>
        <end position="121"/>
    </location>
</feature>
<sequence length="253" mass="27780">MSEDGRTLWVGNLDENVTEPLLYELFLQTGPMEKLIFVTEGSGENKRHTGQAFVVFKHPESVQYATQVLDGSSLFSQQLALKARSLPSMYKSSGNSSAGGRGRFDNSSLRTGFNKATTWHGQSDLIPRGRGNFRGRGGASNYNQNSGYNADYNNYNQGNSNNSWSGQQPSSDTQGSYAMTDDASMEDKRQKVIHQQNLQQGMANMTPQMYGVVQQQQPQQQGTWSSGGYNTGAWTGTGGDTTAYSGYNNRSGW</sequence>
<evidence type="ECO:0000313" key="8">
    <source>
        <dbReference type="Proteomes" id="UP000678393"/>
    </source>
</evidence>
<evidence type="ECO:0000256" key="2">
    <source>
        <dbReference type="ARBA" id="ARBA00022884"/>
    </source>
</evidence>
<feature type="compositionally biased region" description="Low complexity" evidence="5">
    <location>
        <begin position="147"/>
        <end position="168"/>
    </location>
</feature>
<dbReference type="GO" id="GO:0003727">
    <property type="term" value="F:single-stranded RNA binding"/>
    <property type="evidence" value="ECO:0007669"/>
    <property type="project" value="TreeGrafter"/>
</dbReference>
<dbReference type="AlphaFoldDB" id="A0A8S3ZUG9"/>
<organism evidence="7 8">
    <name type="scientific">Candidula unifasciata</name>
    <dbReference type="NCBI Taxonomy" id="100452"/>
    <lineage>
        <taxon>Eukaryota</taxon>
        <taxon>Metazoa</taxon>
        <taxon>Spiralia</taxon>
        <taxon>Lophotrochozoa</taxon>
        <taxon>Mollusca</taxon>
        <taxon>Gastropoda</taxon>
        <taxon>Heterobranchia</taxon>
        <taxon>Euthyneura</taxon>
        <taxon>Panpulmonata</taxon>
        <taxon>Eupulmonata</taxon>
        <taxon>Stylommatophora</taxon>
        <taxon>Helicina</taxon>
        <taxon>Helicoidea</taxon>
        <taxon>Geomitridae</taxon>
        <taxon>Candidula</taxon>
    </lineage>
</organism>
<evidence type="ECO:0000256" key="3">
    <source>
        <dbReference type="ARBA" id="ARBA00023242"/>
    </source>
</evidence>
<dbReference type="SUPFAM" id="SSF54928">
    <property type="entry name" value="RNA-binding domain, RBD"/>
    <property type="match status" value="1"/>
</dbReference>
<dbReference type="PROSITE" id="PS50102">
    <property type="entry name" value="RRM"/>
    <property type="match status" value="1"/>
</dbReference>
<reference evidence="7" key="1">
    <citation type="submission" date="2021-04" db="EMBL/GenBank/DDBJ databases">
        <authorList>
            <consortium name="Molecular Ecology Group"/>
        </authorList>
    </citation>
    <scope>NUCLEOTIDE SEQUENCE</scope>
</reference>
<proteinExistence type="predicted"/>
<keyword evidence="8" id="KW-1185">Reference proteome</keyword>
<evidence type="ECO:0000313" key="7">
    <source>
        <dbReference type="EMBL" id="CAG5130826.1"/>
    </source>
</evidence>
<dbReference type="Proteomes" id="UP000678393">
    <property type="component" value="Unassembled WGS sequence"/>
</dbReference>
<dbReference type="OrthoDB" id="407442at2759"/>
<evidence type="ECO:0000256" key="5">
    <source>
        <dbReference type="SAM" id="MobiDB-lite"/>
    </source>
</evidence>
<dbReference type="InterPro" id="IPR035979">
    <property type="entry name" value="RBD_domain_sf"/>
</dbReference>
<dbReference type="GO" id="GO:0000381">
    <property type="term" value="P:regulation of alternative mRNA splicing, via spliceosome"/>
    <property type="evidence" value="ECO:0007669"/>
    <property type="project" value="TreeGrafter"/>
</dbReference>
<dbReference type="InterPro" id="IPR052285">
    <property type="entry name" value="NEXT_complex_subunit"/>
</dbReference>
<comment type="caution">
    <text evidence="7">The sequence shown here is derived from an EMBL/GenBank/DDBJ whole genome shotgun (WGS) entry which is preliminary data.</text>
</comment>
<dbReference type="EMBL" id="CAJHNH020004290">
    <property type="protein sequence ID" value="CAG5130826.1"/>
    <property type="molecule type" value="Genomic_DNA"/>
</dbReference>
<dbReference type="PANTHER" id="PTHR13798:SF11">
    <property type="entry name" value="RNA-BINDING PROTEIN 7-RELATED"/>
    <property type="match status" value="1"/>
</dbReference>
<dbReference type="SMART" id="SM00360">
    <property type="entry name" value="RRM"/>
    <property type="match status" value="1"/>
</dbReference>
<dbReference type="PANTHER" id="PTHR13798">
    <property type="entry name" value="RNA BINDING MOTIF RBM PROTEIN -RELATED"/>
    <property type="match status" value="1"/>
</dbReference>
<dbReference type="InterPro" id="IPR012677">
    <property type="entry name" value="Nucleotide-bd_a/b_plait_sf"/>
</dbReference>
<feature type="domain" description="RRM" evidence="6">
    <location>
        <begin position="6"/>
        <end position="93"/>
    </location>
</feature>
<dbReference type="Gene3D" id="3.30.70.330">
    <property type="match status" value="1"/>
</dbReference>
<name>A0A8S3ZUG9_9EUPU</name>
<feature type="region of interest" description="Disordered" evidence="5">
    <location>
        <begin position="89"/>
        <end position="189"/>
    </location>
</feature>
<gene>
    <name evidence="7" type="ORF">CUNI_LOCUS16384</name>
</gene>
<protein>
    <recommendedName>
        <fullName evidence="6">RRM domain-containing protein</fullName>
    </recommendedName>
</protein>
<dbReference type="GO" id="GO:0005654">
    <property type="term" value="C:nucleoplasm"/>
    <property type="evidence" value="ECO:0007669"/>
    <property type="project" value="UniProtKB-SubCell"/>
</dbReference>
<keyword evidence="3" id="KW-0539">Nucleus</keyword>
<dbReference type="InterPro" id="IPR000504">
    <property type="entry name" value="RRM_dom"/>
</dbReference>
<dbReference type="Pfam" id="PF00076">
    <property type="entry name" value="RRM_1"/>
    <property type="match status" value="1"/>
</dbReference>